<protein>
    <recommendedName>
        <fullName evidence="2">Retrotransposon gag domain-containing protein</fullName>
    </recommendedName>
</protein>
<sequence length="609" mass="70653">MTKLRQNNLGKQILDLTNEMHETFTRIESRFTDLNTHHSPRDRGKQHMEEHITGSTMGQGTPVLGHRHPSSSNIGLRASASRVLPLHKHSQTFRPESDDEPDEYRPPRHAFRGLPTEDHDVRRPPNLIPRRNVDLYRNPYDDRRDFQRRSSDDHFDPARRVKVDAPEFDGRLDANVFLDWLAAMDDYFEWYPMSDEQKIRFAKLKLVGSAKKYWRNIQMQYDRLGQDPITLWSEIKIRLREKYLPTYYRSALLDQYLNIKQSSSSVNDYMSVFDDLLIRCNIKEEPDVIVARFLNGLKFEVKRVVSIHNPETLEDAYSKALEAEKYLRPYPFRRPLGDLRQTRPSPSEGSQSFNYRGVNTSTSTAHFDSRPPISRDRPVLPSPVRPYNPNIECHHCHAKGHIVSRCPQRTLIIGQEYDDYYPSDPTDEVVEPIEDIHDLDLEADLDNREFEGQLHMMRCIFTKPVSADTWKRTNVFHTFIQCKGKSCKLVIDGGSTMNIVSNAAVTRFQLNPEPHPHPFRVAWVDKTSLPITHRCLVPLSLGSYSETIYCDILPMEVAHILLGRPWLYDLDVKSFGRANTHMFTHQGKTITLQPAKPKDNIPTQTNTSL</sequence>
<comment type="caution">
    <text evidence="3">The sequence shown here is derived from an EMBL/GenBank/DDBJ whole genome shotgun (WGS) entry which is preliminary data.</text>
</comment>
<dbReference type="Pfam" id="PF03732">
    <property type="entry name" value="Retrotrans_gag"/>
    <property type="match status" value="1"/>
</dbReference>
<reference evidence="3" key="1">
    <citation type="journal article" date="2022" name="Plant J.">
        <title>Strategies of tolerance reflected in two North American maple genomes.</title>
        <authorList>
            <person name="McEvoy S.L."/>
            <person name="Sezen U.U."/>
            <person name="Trouern-Trend A."/>
            <person name="McMahon S.M."/>
            <person name="Schaberg P.G."/>
            <person name="Yang J."/>
            <person name="Wegrzyn J.L."/>
            <person name="Swenson N.G."/>
        </authorList>
    </citation>
    <scope>NUCLEOTIDE SEQUENCE</scope>
    <source>
        <strain evidence="3">91603</strain>
    </source>
</reference>
<dbReference type="InterPro" id="IPR005162">
    <property type="entry name" value="Retrotrans_gag_dom"/>
</dbReference>
<gene>
    <name evidence="3" type="ORF">LWI28_020080</name>
</gene>
<dbReference type="PANTHER" id="PTHR35046">
    <property type="entry name" value="ZINC KNUCKLE (CCHC-TYPE) FAMILY PROTEIN"/>
    <property type="match status" value="1"/>
</dbReference>
<dbReference type="Proteomes" id="UP001064489">
    <property type="component" value="Chromosome 12"/>
</dbReference>
<proteinExistence type="predicted"/>
<dbReference type="EMBL" id="JAJSOW010000107">
    <property type="protein sequence ID" value="KAI9157299.1"/>
    <property type="molecule type" value="Genomic_DNA"/>
</dbReference>
<dbReference type="AlphaFoldDB" id="A0AAD5IA43"/>
<evidence type="ECO:0000259" key="2">
    <source>
        <dbReference type="Pfam" id="PF03732"/>
    </source>
</evidence>
<dbReference type="CDD" id="cd00303">
    <property type="entry name" value="retropepsin_like"/>
    <property type="match status" value="1"/>
</dbReference>
<dbReference type="InterPro" id="IPR021109">
    <property type="entry name" value="Peptidase_aspartic_dom_sf"/>
</dbReference>
<feature type="compositionally biased region" description="Polar residues" evidence="1">
    <location>
        <begin position="342"/>
        <end position="357"/>
    </location>
</feature>
<name>A0AAD5IA43_ACENE</name>
<evidence type="ECO:0000256" key="1">
    <source>
        <dbReference type="SAM" id="MobiDB-lite"/>
    </source>
</evidence>
<keyword evidence="4" id="KW-1185">Reference proteome</keyword>
<evidence type="ECO:0000313" key="3">
    <source>
        <dbReference type="EMBL" id="KAI9157299.1"/>
    </source>
</evidence>
<feature type="region of interest" description="Disordered" evidence="1">
    <location>
        <begin position="337"/>
        <end position="357"/>
    </location>
</feature>
<accession>A0AAD5IA43</accession>
<dbReference type="Gene3D" id="2.40.70.10">
    <property type="entry name" value="Acid Proteases"/>
    <property type="match status" value="1"/>
</dbReference>
<organism evidence="3 4">
    <name type="scientific">Acer negundo</name>
    <name type="common">Box elder</name>
    <dbReference type="NCBI Taxonomy" id="4023"/>
    <lineage>
        <taxon>Eukaryota</taxon>
        <taxon>Viridiplantae</taxon>
        <taxon>Streptophyta</taxon>
        <taxon>Embryophyta</taxon>
        <taxon>Tracheophyta</taxon>
        <taxon>Spermatophyta</taxon>
        <taxon>Magnoliopsida</taxon>
        <taxon>eudicotyledons</taxon>
        <taxon>Gunneridae</taxon>
        <taxon>Pentapetalae</taxon>
        <taxon>rosids</taxon>
        <taxon>malvids</taxon>
        <taxon>Sapindales</taxon>
        <taxon>Sapindaceae</taxon>
        <taxon>Hippocastanoideae</taxon>
        <taxon>Acereae</taxon>
        <taxon>Acer</taxon>
    </lineage>
</organism>
<feature type="domain" description="Retrotransposon gag" evidence="2">
    <location>
        <begin position="201"/>
        <end position="298"/>
    </location>
</feature>
<dbReference type="PANTHER" id="PTHR35046:SF26">
    <property type="entry name" value="RNA-DIRECTED DNA POLYMERASE"/>
    <property type="match status" value="1"/>
</dbReference>
<evidence type="ECO:0000313" key="4">
    <source>
        <dbReference type="Proteomes" id="UP001064489"/>
    </source>
</evidence>
<reference evidence="3" key="2">
    <citation type="submission" date="2023-02" db="EMBL/GenBank/DDBJ databases">
        <authorList>
            <person name="Swenson N.G."/>
            <person name="Wegrzyn J.L."/>
            <person name="Mcevoy S.L."/>
        </authorList>
    </citation>
    <scope>NUCLEOTIDE SEQUENCE</scope>
    <source>
        <strain evidence="3">91603</strain>
        <tissue evidence="3">Leaf</tissue>
    </source>
</reference>
<feature type="region of interest" description="Disordered" evidence="1">
    <location>
        <begin position="589"/>
        <end position="609"/>
    </location>
</feature>
<feature type="region of interest" description="Disordered" evidence="1">
    <location>
        <begin position="88"/>
        <end position="133"/>
    </location>
</feature>